<dbReference type="Proteomes" id="UP000824267">
    <property type="component" value="Unassembled WGS sequence"/>
</dbReference>
<feature type="region of interest" description="Disordered" evidence="1">
    <location>
        <begin position="185"/>
        <end position="216"/>
    </location>
</feature>
<accession>A0A9D1UGX1</accession>
<gene>
    <name evidence="2" type="ORF">IAC47_04075</name>
</gene>
<proteinExistence type="predicted"/>
<name>A0A9D1UGX1_9BACT</name>
<evidence type="ECO:0000313" key="2">
    <source>
        <dbReference type="EMBL" id="HIW87434.1"/>
    </source>
</evidence>
<evidence type="ECO:0000313" key="3">
    <source>
        <dbReference type="Proteomes" id="UP000824267"/>
    </source>
</evidence>
<protein>
    <submittedName>
        <fullName evidence="2">DUF4290 domain-containing protein</fullName>
    </submittedName>
</protein>
<reference evidence="2" key="2">
    <citation type="submission" date="2021-04" db="EMBL/GenBank/DDBJ databases">
        <authorList>
            <person name="Gilroy R."/>
        </authorList>
    </citation>
    <scope>NUCLEOTIDE SEQUENCE</scope>
    <source>
        <strain evidence="2">Gambia16-930</strain>
    </source>
</reference>
<comment type="caution">
    <text evidence="2">The sequence shown here is derived from an EMBL/GenBank/DDBJ whole genome shotgun (WGS) entry which is preliminary data.</text>
</comment>
<feature type="compositionally biased region" description="Basic residues" evidence="1">
    <location>
        <begin position="197"/>
        <end position="209"/>
    </location>
</feature>
<dbReference type="Pfam" id="PF14123">
    <property type="entry name" value="DUF4290"/>
    <property type="match status" value="1"/>
</dbReference>
<sequence length="216" mass="25380">MEYNTKRETLLIPEYGRNIQKLAEYAVTIEDREKRTAFANMIVNTMAQLSPSIKDSGDYRHKLWDHLFIISDYKLDVDSPYPMPSKEKNREKPQSLHYKNSAIRFRPYGKIIENMIDKVIDMPESEEKNELIERIAQQLKKSYLQWNVNSCDDRMILEHFEQLSHGQLKLQEDFKLQSTKQILGNGKKKNAAQNNGQKHKAKHQNQKKNNKTDISA</sequence>
<reference evidence="2" key="1">
    <citation type="journal article" date="2021" name="PeerJ">
        <title>Extensive microbial diversity within the chicken gut microbiome revealed by metagenomics and culture.</title>
        <authorList>
            <person name="Gilroy R."/>
            <person name="Ravi A."/>
            <person name="Getino M."/>
            <person name="Pursley I."/>
            <person name="Horton D.L."/>
            <person name="Alikhan N.F."/>
            <person name="Baker D."/>
            <person name="Gharbi K."/>
            <person name="Hall N."/>
            <person name="Watson M."/>
            <person name="Adriaenssens E.M."/>
            <person name="Foster-Nyarko E."/>
            <person name="Jarju S."/>
            <person name="Secka A."/>
            <person name="Antonio M."/>
            <person name="Oren A."/>
            <person name="Chaudhuri R.R."/>
            <person name="La Ragione R."/>
            <person name="Hildebrand F."/>
            <person name="Pallen M.J."/>
        </authorList>
    </citation>
    <scope>NUCLEOTIDE SEQUENCE</scope>
    <source>
        <strain evidence="2">Gambia16-930</strain>
    </source>
</reference>
<dbReference type="EMBL" id="DXGG01000133">
    <property type="protein sequence ID" value="HIW87434.1"/>
    <property type="molecule type" value="Genomic_DNA"/>
</dbReference>
<evidence type="ECO:0000256" key="1">
    <source>
        <dbReference type="SAM" id="MobiDB-lite"/>
    </source>
</evidence>
<dbReference type="InterPro" id="IPR025632">
    <property type="entry name" value="DUF4290"/>
</dbReference>
<dbReference type="AlphaFoldDB" id="A0A9D1UGX1"/>
<organism evidence="2 3">
    <name type="scientific">Candidatus Onthomorpha intestinigallinarum</name>
    <dbReference type="NCBI Taxonomy" id="2840880"/>
    <lineage>
        <taxon>Bacteria</taxon>
        <taxon>Pseudomonadati</taxon>
        <taxon>Bacteroidota</taxon>
        <taxon>Bacteroidia</taxon>
        <taxon>Bacteroidales</taxon>
        <taxon>Candidatus Onthomorpha</taxon>
    </lineage>
</organism>